<keyword evidence="1" id="KW-0732">Signal</keyword>
<reference evidence="2 3" key="1">
    <citation type="submission" date="2019-08" db="EMBL/GenBank/DDBJ databases">
        <title>Lewinella sp. strain SSH13 Genome sequencing and assembly.</title>
        <authorList>
            <person name="Kim I."/>
        </authorList>
    </citation>
    <scope>NUCLEOTIDE SEQUENCE [LARGE SCALE GENOMIC DNA]</scope>
    <source>
        <strain evidence="2 3">SSH13</strain>
    </source>
</reference>
<dbReference type="EMBL" id="VOXD01000006">
    <property type="protein sequence ID" value="TXF90535.1"/>
    <property type="molecule type" value="Genomic_DNA"/>
</dbReference>
<feature type="signal peptide" evidence="1">
    <location>
        <begin position="1"/>
        <end position="18"/>
    </location>
</feature>
<evidence type="ECO:0000313" key="3">
    <source>
        <dbReference type="Proteomes" id="UP000321907"/>
    </source>
</evidence>
<organism evidence="2 3">
    <name type="scientific">Neolewinella aurantiaca</name>
    <dbReference type="NCBI Taxonomy" id="2602767"/>
    <lineage>
        <taxon>Bacteria</taxon>
        <taxon>Pseudomonadati</taxon>
        <taxon>Bacteroidota</taxon>
        <taxon>Saprospiria</taxon>
        <taxon>Saprospirales</taxon>
        <taxon>Lewinellaceae</taxon>
        <taxon>Neolewinella</taxon>
    </lineage>
</organism>
<evidence type="ECO:0008006" key="4">
    <source>
        <dbReference type="Google" id="ProtNLM"/>
    </source>
</evidence>
<feature type="chain" id="PRO_5023057836" description="Outer membrane lipoprotein-sorting protein" evidence="1">
    <location>
        <begin position="19"/>
        <end position="263"/>
    </location>
</feature>
<keyword evidence="3" id="KW-1185">Reference proteome</keyword>
<dbReference type="AlphaFoldDB" id="A0A5C7FKL3"/>
<dbReference type="InterPro" id="IPR045444">
    <property type="entry name" value="DUF6503"/>
</dbReference>
<sequence length="263" mass="29557">MKTLQFILIFLIAGSLTAQSDAKGEKLLQDVAKAYGSWDKLWKQKDVSFTYDYHYAGTEKRDLSTERYIFEGEHSWAKYTQHDINAAPGMPGEVTQSVVDGKPYIMVGDKMMDDPELLGGTSFLRSANYFWFTMFYKMDNPGVVATSKGQETVNGTTYDIVHVTYDPAKTGKEVNDEYILYVNPTTKLVDRFFFSLPAAGVKAPVILMELDYKKIDGLQVSTVRRVFQPGPDGKLPASPQLVQTLTDIKFNNGFTAKDFMLGK</sequence>
<dbReference type="RefSeq" id="WP_147929707.1">
    <property type="nucleotide sequence ID" value="NZ_VOXD01000006.1"/>
</dbReference>
<dbReference type="Pfam" id="PF20113">
    <property type="entry name" value="DUF6503"/>
    <property type="match status" value="1"/>
</dbReference>
<comment type="caution">
    <text evidence="2">The sequence shown here is derived from an EMBL/GenBank/DDBJ whole genome shotgun (WGS) entry which is preliminary data.</text>
</comment>
<evidence type="ECO:0000313" key="2">
    <source>
        <dbReference type="EMBL" id="TXF90535.1"/>
    </source>
</evidence>
<dbReference type="OrthoDB" id="1490620at2"/>
<protein>
    <recommendedName>
        <fullName evidence="4">Outer membrane lipoprotein-sorting protein</fullName>
    </recommendedName>
</protein>
<proteinExistence type="predicted"/>
<accession>A0A5C7FKL3</accession>
<name>A0A5C7FKL3_9BACT</name>
<evidence type="ECO:0000256" key="1">
    <source>
        <dbReference type="SAM" id="SignalP"/>
    </source>
</evidence>
<gene>
    <name evidence="2" type="ORF">FUA23_05405</name>
</gene>
<dbReference type="Proteomes" id="UP000321907">
    <property type="component" value="Unassembled WGS sequence"/>
</dbReference>